<dbReference type="Gene3D" id="3.40.50.720">
    <property type="entry name" value="NAD(P)-binding Rossmann-like Domain"/>
    <property type="match status" value="1"/>
</dbReference>
<comment type="catalytic activity">
    <reaction evidence="9 12">
        <text>S-(hydroxymethyl)glutathione + NAD(+) = S-formylglutathione + NADH + H(+)</text>
        <dbReference type="Rhea" id="RHEA:19985"/>
        <dbReference type="ChEBI" id="CHEBI:15378"/>
        <dbReference type="ChEBI" id="CHEBI:57540"/>
        <dbReference type="ChEBI" id="CHEBI:57688"/>
        <dbReference type="ChEBI" id="CHEBI:57945"/>
        <dbReference type="ChEBI" id="CHEBI:58758"/>
        <dbReference type="EC" id="1.1.1.284"/>
    </reaction>
</comment>
<dbReference type="FunFam" id="3.90.180.10:FF:000001">
    <property type="entry name" value="S-(hydroxymethyl)glutathione dehydrogenase"/>
    <property type="match status" value="1"/>
</dbReference>
<dbReference type="Pfam" id="PF00107">
    <property type="entry name" value="ADH_zinc_N"/>
    <property type="match status" value="1"/>
</dbReference>
<dbReference type="GO" id="GO:0106322">
    <property type="term" value="F:S-(hydroxymethyl)glutathione dehydrogenase (NAD+) activity"/>
    <property type="evidence" value="ECO:0007669"/>
    <property type="project" value="RHEA"/>
</dbReference>
<dbReference type="InterPro" id="IPR002328">
    <property type="entry name" value="ADH_Zn_CS"/>
</dbReference>
<feature type="domain" description="Alcohol dehydrogenase-like C-terminal" evidence="14">
    <location>
        <begin position="206"/>
        <end position="339"/>
    </location>
</feature>
<reference evidence="16 17" key="1">
    <citation type="submission" date="2018-03" db="EMBL/GenBank/DDBJ databases">
        <authorList>
            <person name="Guldener U."/>
        </authorList>
    </citation>
    <scope>NUCLEOTIDE SEQUENCE [LARGE SCALE GENOMIC DNA]</scope>
    <source>
        <strain evidence="16 17">DAOM196992</strain>
    </source>
</reference>
<dbReference type="PANTHER" id="PTHR43880">
    <property type="entry name" value="ALCOHOL DEHYDROGENASE"/>
    <property type="match status" value="1"/>
</dbReference>
<dbReference type="PROSITE" id="PS00059">
    <property type="entry name" value="ADH_ZINC"/>
    <property type="match status" value="1"/>
</dbReference>
<dbReference type="AlphaFoldDB" id="A0A5C3F9X4"/>
<dbReference type="GO" id="GO:0106321">
    <property type="term" value="F:S-(hydroxymethyl)glutathione dehydrogenase (NADP+) activity"/>
    <property type="evidence" value="ECO:0007669"/>
    <property type="project" value="RHEA"/>
</dbReference>
<keyword evidence="5 12" id="KW-0560">Oxidoreductase</keyword>
<dbReference type="InterPro" id="IPR013154">
    <property type="entry name" value="ADH-like_N"/>
</dbReference>
<dbReference type="GO" id="GO:0046294">
    <property type="term" value="P:formaldehyde catabolic process"/>
    <property type="evidence" value="ECO:0007669"/>
    <property type="project" value="InterPro"/>
</dbReference>
<evidence type="ECO:0000256" key="9">
    <source>
        <dbReference type="ARBA" id="ARBA00048110"/>
    </source>
</evidence>
<dbReference type="InterPro" id="IPR036291">
    <property type="entry name" value="NAD(P)-bd_dom_sf"/>
</dbReference>
<comment type="similarity">
    <text evidence="2 12">Belongs to the zinc-containing alcohol dehydrogenase family. Class-III subfamily.</text>
</comment>
<keyword evidence="6 12" id="KW-0520">NAD</keyword>
<comment type="catalytic activity">
    <reaction evidence="8">
        <text>S-nitrosoglutathione + NADH + H(+) = S-(hydroxysulfenamide)glutathione + NAD(+)</text>
        <dbReference type="Rhea" id="RHEA:78371"/>
        <dbReference type="ChEBI" id="CHEBI:15378"/>
        <dbReference type="ChEBI" id="CHEBI:57540"/>
        <dbReference type="ChEBI" id="CHEBI:57945"/>
        <dbReference type="ChEBI" id="CHEBI:145544"/>
        <dbReference type="ChEBI" id="CHEBI:229723"/>
    </reaction>
</comment>
<dbReference type="GO" id="GO:0005829">
    <property type="term" value="C:cytosol"/>
    <property type="evidence" value="ECO:0007669"/>
    <property type="project" value="TreeGrafter"/>
</dbReference>
<evidence type="ECO:0000256" key="6">
    <source>
        <dbReference type="ARBA" id="ARBA00023027"/>
    </source>
</evidence>
<proteinExistence type="inferred from homology"/>
<evidence type="ECO:0000256" key="2">
    <source>
        <dbReference type="ARBA" id="ARBA00010902"/>
    </source>
</evidence>
<evidence type="ECO:0000256" key="5">
    <source>
        <dbReference type="ARBA" id="ARBA00023002"/>
    </source>
</evidence>
<dbReference type="FunFam" id="3.40.50.720:FF:000003">
    <property type="entry name" value="S-(hydroxymethyl)glutathione dehydrogenase"/>
    <property type="match status" value="1"/>
</dbReference>
<evidence type="ECO:0000313" key="16">
    <source>
        <dbReference type="EMBL" id="SPO40445.1"/>
    </source>
</evidence>
<feature type="compositionally biased region" description="Pro residues" evidence="13">
    <location>
        <begin position="387"/>
        <end position="402"/>
    </location>
</feature>
<evidence type="ECO:0000256" key="1">
    <source>
        <dbReference type="ARBA" id="ARBA00001947"/>
    </source>
</evidence>
<evidence type="ECO:0000256" key="3">
    <source>
        <dbReference type="ARBA" id="ARBA00022723"/>
    </source>
</evidence>
<dbReference type="NCBIfam" id="TIGR02818">
    <property type="entry name" value="adh_III_F_hyde"/>
    <property type="match status" value="1"/>
</dbReference>
<dbReference type="InterPro" id="IPR011032">
    <property type="entry name" value="GroES-like_sf"/>
</dbReference>
<evidence type="ECO:0000259" key="15">
    <source>
        <dbReference type="Pfam" id="PF08240"/>
    </source>
</evidence>
<dbReference type="InterPro" id="IPR013149">
    <property type="entry name" value="ADH-like_C"/>
</dbReference>
<comment type="catalytic activity">
    <reaction evidence="11">
        <text>a primary alcohol + NAD(+) = an aldehyde + NADH + H(+)</text>
        <dbReference type="Rhea" id="RHEA:10736"/>
        <dbReference type="ChEBI" id="CHEBI:15378"/>
        <dbReference type="ChEBI" id="CHEBI:15734"/>
        <dbReference type="ChEBI" id="CHEBI:17478"/>
        <dbReference type="ChEBI" id="CHEBI:57540"/>
        <dbReference type="ChEBI" id="CHEBI:57945"/>
        <dbReference type="EC" id="1.1.1.1"/>
    </reaction>
</comment>
<evidence type="ECO:0000256" key="7">
    <source>
        <dbReference type="ARBA" id="ARBA00047793"/>
    </source>
</evidence>
<dbReference type="EMBL" id="OOIP01000020">
    <property type="protein sequence ID" value="SPO40445.1"/>
    <property type="molecule type" value="Genomic_DNA"/>
</dbReference>
<gene>
    <name evidence="16" type="ORF">PSFLO_05927</name>
</gene>
<dbReference type="Proteomes" id="UP000323386">
    <property type="component" value="Unassembled WGS sequence"/>
</dbReference>
<keyword evidence="3 12" id="KW-0479">Metal-binding</keyword>
<dbReference type="GO" id="GO:0008270">
    <property type="term" value="F:zinc ion binding"/>
    <property type="evidence" value="ECO:0007669"/>
    <property type="project" value="InterPro"/>
</dbReference>
<protein>
    <recommendedName>
        <fullName evidence="12">S-(hydroxymethyl)glutathione dehydrogenase</fullName>
        <ecNumber evidence="12">1.1.1.284</ecNumber>
    </recommendedName>
</protein>
<evidence type="ECO:0000256" key="10">
    <source>
        <dbReference type="ARBA" id="ARBA00049164"/>
    </source>
</evidence>
<feature type="region of interest" description="Disordered" evidence="13">
    <location>
        <begin position="386"/>
        <end position="415"/>
    </location>
</feature>
<name>A0A5C3F9X4_9BASI</name>
<sequence length="415" mass="44065">MSSTKGQVIKCKAAVAWEAGKDLSIEDIEVQPPRAGEVRVQVKYTGLCHTDAYTLSGSDPEGAFPAILGHEGAGIVESVGEGVDHVKEGDAVILLYTAECRECKFCKSGKTNLCQAVRATQGQGTMPDKTKRFSCKGKELYHFMGCSTFSQYTVVSQYSLVGINPKAPLDKACLLGCGVTTGFGAATKTANVEKGSNVAVFGIGCVGLAVIAGSVDAKAGRIIAVDTNDGKKSWADKFGATDFVNPTKLPEGKSIVDHLVEMTDGGLDYTFDCTGNVHVMRNALECCHKGWGVSTVIGVAAAGQEIATRPFQLVTGRKWQGSAFGGVKGRSELPGLVERYLQGTFKVDEYITHSTTLDKLNEGFKYMKSGDCVRCEYPEPRCAHTPLPMPAADPPSLPPPVPTRRASHPGVADMS</sequence>
<dbReference type="GO" id="GO:0004022">
    <property type="term" value="F:alcohol dehydrogenase (NAD+) activity"/>
    <property type="evidence" value="ECO:0007669"/>
    <property type="project" value="UniProtKB-EC"/>
</dbReference>
<evidence type="ECO:0000256" key="12">
    <source>
        <dbReference type="RuleBase" id="RU362016"/>
    </source>
</evidence>
<evidence type="ECO:0000256" key="11">
    <source>
        <dbReference type="ARBA" id="ARBA00049243"/>
    </source>
</evidence>
<evidence type="ECO:0000256" key="13">
    <source>
        <dbReference type="SAM" id="MobiDB-lite"/>
    </source>
</evidence>
<evidence type="ECO:0000256" key="8">
    <source>
        <dbReference type="ARBA" id="ARBA00047901"/>
    </source>
</evidence>
<evidence type="ECO:0000313" key="17">
    <source>
        <dbReference type="Proteomes" id="UP000323386"/>
    </source>
</evidence>
<evidence type="ECO:0000256" key="4">
    <source>
        <dbReference type="ARBA" id="ARBA00022833"/>
    </source>
</evidence>
<dbReference type="GO" id="GO:0080007">
    <property type="term" value="F:S-nitrosoglutathione reductase (NADH) activity"/>
    <property type="evidence" value="ECO:0007669"/>
    <property type="project" value="RHEA"/>
</dbReference>
<dbReference type="SUPFAM" id="SSF50129">
    <property type="entry name" value="GroES-like"/>
    <property type="match status" value="2"/>
</dbReference>
<organism evidence="16 17">
    <name type="scientific">Pseudozyma flocculosa</name>
    <dbReference type="NCBI Taxonomy" id="84751"/>
    <lineage>
        <taxon>Eukaryota</taxon>
        <taxon>Fungi</taxon>
        <taxon>Dikarya</taxon>
        <taxon>Basidiomycota</taxon>
        <taxon>Ustilaginomycotina</taxon>
        <taxon>Ustilaginomycetes</taxon>
        <taxon>Ustilaginales</taxon>
        <taxon>Ustilaginaceae</taxon>
        <taxon>Pseudozyma</taxon>
    </lineage>
</organism>
<comment type="catalytic activity">
    <reaction evidence="10">
        <text>a secondary alcohol + NAD(+) = a ketone + NADH + H(+)</text>
        <dbReference type="Rhea" id="RHEA:10740"/>
        <dbReference type="ChEBI" id="CHEBI:15378"/>
        <dbReference type="ChEBI" id="CHEBI:17087"/>
        <dbReference type="ChEBI" id="CHEBI:35681"/>
        <dbReference type="ChEBI" id="CHEBI:57540"/>
        <dbReference type="ChEBI" id="CHEBI:57945"/>
        <dbReference type="EC" id="1.1.1.1"/>
    </reaction>
</comment>
<comment type="catalytic activity">
    <reaction evidence="7">
        <text>S-(hydroxymethyl)glutathione + NADP(+) = S-formylglutathione + NADPH + H(+)</text>
        <dbReference type="Rhea" id="RHEA:19981"/>
        <dbReference type="ChEBI" id="CHEBI:15378"/>
        <dbReference type="ChEBI" id="CHEBI:57688"/>
        <dbReference type="ChEBI" id="CHEBI:57783"/>
        <dbReference type="ChEBI" id="CHEBI:58349"/>
        <dbReference type="ChEBI" id="CHEBI:58758"/>
        <dbReference type="EC" id="1.1.1.284"/>
    </reaction>
</comment>
<dbReference type="SUPFAM" id="SSF51735">
    <property type="entry name" value="NAD(P)-binding Rossmann-fold domains"/>
    <property type="match status" value="1"/>
</dbReference>
<evidence type="ECO:0000259" key="14">
    <source>
        <dbReference type="Pfam" id="PF00107"/>
    </source>
</evidence>
<dbReference type="OrthoDB" id="417550at2759"/>
<dbReference type="Pfam" id="PF08240">
    <property type="entry name" value="ADH_N"/>
    <property type="match status" value="1"/>
</dbReference>
<dbReference type="EC" id="1.1.1.284" evidence="12"/>
<dbReference type="InterPro" id="IPR014183">
    <property type="entry name" value="ADH_3"/>
</dbReference>
<dbReference type="PANTHER" id="PTHR43880:SF12">
    <property type="entry name" value="ALCOHOL DEHYDROGENASE CLASS-3"/>
    <property type="match status" value="1"/>
</dbReference>
<feature type="domain" description="Alcohol dehydrogenase-like N-terminal" evidence="15">
    <location>
        <begin position="35"/>
        <end position="161"/>
    </location>
</feature>
<comment type="cofactor">
    <cofactor evidence="1 12">
        <name>Zn(2+)</name>
        <dbReference type="ChEBI" id="CHEBI:29105"/>
    </cofactor>
</comment>
<keyword evidence="4 12" id="KW-0862">Zinc</keyword>
<keyword evidence="17" id="KW-1185">Reference proteome</keyword>
<dbReference type="CDD" id="cd08300">
    <property type="entry name" value="alcohol_DH_class_III"/>
    <property type="match status" value="1"/>
</dbReference>
<accession>A0A5C3F9X4</accession>
<dbReference type="Gene3D" id="3.90.180.10">
    <property type="entry name" value="Medium-chain alcohol dehydrogenases, catalytic domain"/>
    <property type="match status" value="1"/>
</dbReference>